<comment type="caution">
    <text evidence="1">The sequence shown here is derived from an EMBL/GenBank/DDBJ whole genome shotgun (WGS) entry which is preliminary data.</text>
</comment>
<evidence type="ECO:0000313" key="1">
    <source>
        <dbReference type="EMBL" id="THD19040.1"/>
    </source>
</evidence>
<name>A0A4E0RVZ3_FASHE</name>
<proteinExistence type="predicted"/>
<protein>
    <submittedName>
        <fullName evidence="1">Uncharacterized protein</fullName>
    </submittedName>
</protein>
<evidence type="ECO:0000313" key="2">
    <source>
        <dbReference type="Proteomes" id="UP000230066"/>
    </source>
</evidence>
<organism evidence="1 2">
    <name type="scientific">Fasciola hepatica</name>
    <name type="common">Liver fluke</name>
    <dbReference type="NCBI Taxonomy" id="6192"/>
    <lineage>
        <taxon>Eukaryota</taxon>
        <taxon>Metazoa</taxon>
        <taxon>Spiralia</taxon>
        <taxon>Lophotrochozoa</taxon>
        <taxon>Platyhelminthes</taxon>
        <taxon>Trematoda</taxon>
        <taxon>Digenea</taxon>
        <taxon>Plagiorchiida</taxon>
        <taxon>Echinostomata</taxon>
        <taxon>Echinostomatoidea</taxon>
        <taxon>Fasciolidae</taxon>
        <taxon>Fasciola</taxon>
    </lineage>
</organism>
<gene>
    <name evidence="1" type="ORF">D915_010243</name>
</gene>
<sequence>MSTSARLLSHVKECRCQLFNTTSCFYLSLNRMTDTTNNSKTISAPVVSTETELTPPTQKVLNDLEVHARGLVSKIDKLLQAIHSNLHHDTRISLSLTCTNICFA</sequence>
<dbReference type="AlphaFoldDB" id="A0A4E0RVZ3"/>
<dbReference type="Proteomes" id="UP000230066">
    <property type="component" value="Unassembled WGS sequence"/>
</dbReference>
<reference evidence="1" key="1">
    <citation type="submission" date="2019-03" db="EMBL/GenBank/DDBJ databases">
        <title>Improved annotation for the trematode Fasciola hepatica.</title>
        <authorList>
            <person name="Choi Y.-J."/>
            <person name="Martin J."/>
            <person name="Mitreva M."/>
        </authorList>
    </citation>
    <scope>NUCLEOTIDE SEQUENCE [LARGE SCALE GENOMIC DNA]</scope>
</reference>
<dbReference type="EMBL" id="JXXN02007581">
    <property type="protein sequence ID" value="THD19040.1"/>
    <property type="molecule type" value="Genomic_DNA"/>
</dbReference>
<accession>A0A4E0RVZ3</accession>
<keyword evidence="2" id="KW-1185">Reference proteome</keyword>